<dbReference type="Pfam" id="PF12796">
    <property type="entry name" value="Ank_2"/>
    <property type="match status" value="4"/>
</dbReference>
<keyword evidence="4" id="KW-1185">Reference proteome</keyword>
<dbReference type="Gene3D" id="1.25.40.20">
    <property type="entry name" value="Ankyrin repeat-containing domain"/>
    <property type="match status" value="4"/>
</dbReference>
<accession>A0A4Z1SNE2</accession>
<evidence type="ECO:0000313" key="4">
    <source>
        <dbReference type="Proteomes" id="UP000315496"/>
    </source>
</evidence>
<evidence type="ECO:0000256" key="1">
    <source>
        <dbReference type="PROSITE-ProRule" id="PRU00023"/>
    </source>
</evidence>
<dbReference type="PROSITE" id="PS50297">
    <property type="entry name" value="ANK_REP_REGION"/>
    <property type="match status" value="1"/>
</dbReference>
<keyword evidence="1" id="KW-0040">ANK repeat</keyword>
<dbReference type="Gene3D" id="3.30.200.20">
    <property type="entry name" value="Phosphorylase Kinase, domain 1"/>
    <property type="match status" value="1"/>
</dbReference>
<sequence>MKLWLAEYVVGACVYETPYCWCHQIRERTTRSPFMAYTFSLEGLSLSETVTFCEALQLLREVRAPGVVPIVRIIEDKDAKLITVVVPYLKLPTLKQLFESYQNNRVSVPEEMLWTVLAQACATLQQLHVICPSFRHTGLYSNNCFVDKSTGRLILGLPVPYSFTSDKPPVESDKSIYPLNLMPNLTEEELLLVPLERFDVTGFTAALQTIQESSFVLSYDTYGTDLILVQPPEVLQGKGATDASDIWSLGCIVFEGCNGTSPFISTKNGTGEEPPEPFDDELNQLRMGSSIFESLASPLQSSLSISKSGNTSLHTDVTMLETESSEFFHPPQRTSCTCDFATFKTNVYKGLKPSLHAGYSTNLSLTINMMLEPNVKIRITLDTLCRHPIVASFIGKRHGSLLKIGKLAFYGDTETPPGQPLEEQEQQDFFLTMVSTELASQSQLCESLNTNLILATFQGNIDGILMHREYDLGRSNNDGKTALMFAAQKGDLECVKLLLGEAKHQKKDGRTALMLAAENKHLAVVEILAPLEAGIQDSQGWTALMYASWYGAMDCCTILLEETRKQCRKGWSALMIAAKRGHDAICRILVSREAGLYTPTGMVALMFAAQKGHLECCKVLAPFEIKQKDKDRRTALSFALKGGQSEVAALLLSVESALATGMTEATDNSAPLGSIVASNSVEMICNSPHGGSVSRLNVSLPVKDEISRPVIKGSKNRPICSFDEPITETHTSLMRAGLDQDLVLLRKLIEAEAGKRTELGRTCLMLCAEKGYRHSVYLLADIEGQMHDNFGWTALMWAAQYNHTCVFRALELEKGLRNSMGHTALMIAAHCGNSDAIQQLIPWEAGMKDKNGWTAFLHAIDMSRSDCVKLLMEIEISLCDKDTTMACAHDDDLRSLLGRYYSDLLYTQVDTATLRAQESGPGSLRSTREAS</sequence>
<dbReference type="PANTHER" id="PTHR24120">
    <property type="entry name" value="GH07239P"/>
    <property type="match status" value="1"/>
</dbReference>
<feature type="domain" description="Protein kinase" evidence="2">
    <location>
        <begin position="1"/>
        <end position="390"/>
    </location>
</feature>
<evidence type="ECO:0000259" key="2">
    <source>
        <dbReference type="PROSITE" id="PS50011"/>
    </source>
</evidence>
<dbReference type="SMART" id="SM00248">
    <property type="entry name" value="ANK"/>
    <property type="match status" value="10"/>
</dbReference>
<reference evidence="3 4" key="1">
    <citation type="submission" date="2019-05" db="EMBL/GenBank/DDBJ databases">
        <title>The compact genome of Giardia muris reveals important steps in the evolution of intestinal protozoan parasites.</title>
        <authorList>
            <person name="Xu F."/>
            <person name="Jimenez-Gonzalez A."/>
            <person name="Einarsson E."/>
            <person name="Astvaldsson A."/>
            <person name="Peirasmaki D."/>
            <person name="Eckmann L."/>
            <person name="Andersson J.O."/>
            <person name="Svard S.G."/>
            <person name="Jerlstrom-Hultqvist J."/>
        </authorList>
    </citation>
    <scope>NUCLEOTIDE SEQUENCE [LARGE SCALE GENOMIC DNA]</scope>
    <source>
        <strain evidence="3 4">Roberts-Thomson</strain>
    </source>
</reference>
<dbReference type="Pfam" id="PF00023">
    <property type="entry name" value="Ank"/>
    <property type="match status" value="2"/>
</dbReference>
<proteinExistence type="predicted"/>
<dbReference type="PROSITE" id="PS50088">
    <property type="entry name" value="ANK_REPEAT"/>
    <property type="match status" value="1"/>
</dbReference>
<dbReference type="SMART" id="SM00220">
    <property type="entry name" value="S_TKc"/>
    <property type="match status" value="1"/>
</dbReference>
<feature type="repeat" description="ANK" evidence="1">
    <location>
        <begin position="478"/>
        <end position="499"/>
    </location>
</feature>
<dbReference type="SUPFAM" id="SSF56112">
    <property type="entry name" value="Protein kinase-like (PK-like)"/>
    <property type="match status" value="1"/>
</dbReference>
<dbReference type="AlphaFoldDB" id="A0A4Z1SNE2"/>
<organism evidence="3 4">
    <name type="scientific">Giardia muris</name>
    <dbReference type="NCBI Taxonomy" id="5742"/>
    <lineage>
        <taxon>Eukaryota</taxon>
        <taxon>Metamonada</taxon>
        <taxon>Diplomonadida</taxon>
        <taxon>Hexamitidae</taxon>
        <taxon>Giardiinae</taxon>
        <taxon>Giardia</taxon>
    </lineage>
</organism>
<dbReference type="InterPro" id="IPR000719">
    <property type="entry name" value="Prot_kinase_dom"/>
</dbReference>
<dbReference type="SUPFAM" id="SSF48403">
    <property type="entry name" value="Ankyrin repeat"/>
    <property type="match status" value="2"/>
</dbReference>
<keyword evidence="3" id="KW-0418">Kinase</keyword>
<keyword evidence="3" id="KW-0808">Transferase</keyword>
<dbReference type="VEuPathDB" id="GiardiaDB:GMRT_12780"/>
<dbReference type="InterPro" id="IPR011009">
    <property type="entry name" value="Kinase-like_dom_sf"/>
</dbReference>
<dbReference type="InterPro" id="IPR002110">
    <property type="entry name" value="Ankyrin_rpt"/>
</dbReference>
<dbReference type="PANTHER" id="PTHR24120:SF4">
    <property type="entry name" value="GH07239P"/>
    <property type="match status" value="1"/>
</dbReference>
<protein>
    <submittedName>
        <fullName evidence="3">Kinase, NEK</fullName>
    </submittedName>
</protein>
<comment type="caution">
    <text evidence="3">The sequence shown here is derived from an EMBL/GenBank/DDBJ whole genome shotgun (WGS) entry which is preliminary data.</text>
</comment>
<dbReference type="GO" id="GO:0005524">
    <property type="term" value="F:ATP binding"/>
    <property type="evidence" value="ECO:0007669"/>
    <property type="project" value="InterPro"/>
</dbReference>
<evidence type="ECO:0000313" key="3">
    <source>
        <dbReference type="EMBL" id="TNJ27140.1"/>
    </source>
</evidence>
<dbReference type="EMBL" id="VDLU01000004">
    <property type="protein sequence ID" value="TNJ27140.1"/>
    <property type="molecule type" value="Genomic_DNA"/>
</dbReference>
<gene>
    <name evidence="3" type="ORF">GMRT_12780</name>
</gene>
<dbReference type="InterPro" id="IPR036770">
    <property type="entry name" value="Ankyrin_rpt-contain_sf"/>
</dbReference>
<dbReference type="OrthoDB" id="194358at2759"/>
<dbReference type="GO" id="GO:0004672">
    <property type="term" value="F:protein kinase activity"/>
    <property type="evidence" value="ECO:0007669"/>
    <property type="project" value="InterPro"/>
</dbReference>
<dbReference type="PROSITE" id="PS50011">
    <property type="entry name" value="PROTEIN_KINASE_DOM"/>
    <property type="match status" value="1"/>
</dbReference>
<name>A0A4Z1SNE2_GIAMU</name>
<dbReference type="Gene3D" id="1.10.510.10">
    <property type="entry name" value="Transferase(Phosphotransferase) domain 1"/>
    <property type="match status" value="2"/>
</dbReference>
<dbReference type="Proteomes" id="UP000315496">
    <property type="component" value="Chromosome 4"/>
</dbReference>